<evidence type="ECO:0000313" key="4">
    <source>
        <dbReference type="Proteomes" id="UP000663829"/>
    </source>
</evidence>
<evidence type="ECO:0000256" key="1">
    <source>
        <dbReference type="SAM" id="MobiDB-lite"/>
    </source>
</evidence>
<evidence type="ECO:0000313" key="2">
    <source>
        <dbReference type="EMBL" id="CAF0921999.1"/>
    </source>
</evidence>
<dbReference type="AlphaFoldDB" id="A0A814B217"/>
<accession>A0A814B217</accession>
<proteinExistence type="predicted"/>
<protein>
    <submittedName>
        <fullName evidence="2">Uncharacterized protein</fullName>
    </submittedName>
</protein>
<dbReference type="Proteomes" id="UP000663829">
    <property type="component" value="Unassembled WGS sequence"/>
</dbReference>
<keyword evidence="4" id="KW-1185">Reference proteome</keyword>
<reference evidence="2" key="1">
    <citation type="submission" date="2021-02" db="EMBL/GenBank/DDBJ databases">
        <authorList>
            <person name="Nowell W R."/>
        </authorList>
    </citation>
    <scope>NUCLEOTIDE SEQUENCE</scope>
</reference>
<organism evidence="2 4">
    <name type="scientific">Didymodactylos carnosus</name>
    <dbReference type="NCBI Taxonomy" id="1234261"/>
    <lineage>
        <taxon>Eukaryota</taxon>
        <taxon>Metazoa</taxon>
        <taxon>Spiralia</taxon>
        <taxon>Gnathifera</taxon>
        <taxon>Rotifera</taxon>
        <taxon>Eurotatoria</taxon>
        <taxon>Bdelloidea</taxon>
        <taxon>Philodinida</taxon>
        <taxon>Philodinidae</taxon>
        <taxon>Didymodactylos</taxon>
    </lineage>
</organism>
<evidence type="ECO:0000313" key="3">
    <source>
        <dbReference type="EMBL" id="CAF3701174.1"/>
    </source>
</evidence>
<gene>
    <name evidence="2" type="ORF">GPM918_LOCUS9706</name>
    <name evidence="3" type="ORF">SRO942_LOCUS9707</name>
</gene>
<feature type="compositionally biased region" description="Basic and acidic residues" evidence="1">
    <location>
        <begin position="80"/>
        <end position="92"/>
    </location>
</feature>
<dbReference type="Proteomes" id="UP000681722">
    <property type="component" value="Unassembled WGS sequence"/>
</dbReference>
<sequence>MPFKTDVSSSVSLPQAHAQVKVTYNKVIPNYELTLPFDATIEFKFGESIQLNSKLASVLANYSDNFKFEEEQEQSSTVDNKQKVSDGPDKIHRVGSKLNR</sequence>
<comment type="caution">
    <text evidence="2">The sequence shown here is derived from an EMBL/GenBank/DDBJ whole genome shotgun (WGS) entry which is preliminary data.</text>
</comment>
<dbReference type="EMBL" id="CAJNOQ010001830">
    <property type="protein sequence ID" value="CAF0921999.1"/>
    <property type="molecule type" value="Genomic_DNA"/>
</dbReference>
<dbReference type="EMBL" id="CAJOBC010001830">
    <property type="protein sequence ID" value="CAF3701174.1"/>
    <property type="molecule type" value="Genomic_DNA"/>
</dbReference>
<name>A0A814B217_9BILA</name>
<feature type="region of interest" description="Disordered" evidence="1">
    <location>
        <begin position="70"/>
        <end position="100"/>
    </location>
</feature>